<evidence type="ECO:0000313" key="1">
    <source>
        <dbReference type="EMBL" id="ABL72070.1"/>
    </source>
</evidence>
<gene>
    <name evidence="1" type="ordered locus">Pden_4004</name>
</gene>
<dbReference type="Proteomes" id="UP000000361">
    <property type="component" value="Chromosome 2"/>
</dbReference>
<reference evidence="2" key="1">
    <citation type="submission" date="2006-12" db="EMBL/GenBank/DDBJ databases">
        <title>Complete sequence of chromosome 2 of Paracoccus denitrificans PD1222.</title>
        <authorList>
            <person name="Copeland A."/>
            <person name="Lucas S."/>
            <person name="Lapidus A."/>
            <person name="Barry K."/>
            <person name="Detter J.C."/>
            <person name="Glavina del Rio T."/>
            <person name="Hammon N."/>
            <person name="Israni S."/>
            <person name="Dalin E."/>
            <person name="Tice H."/>
            <person name="Pitluck S."/>
            <person name="Munk A.C."/>
            <person name="Brettin T."/>
            <person name="Bruce D."/>
            <person name="Han C."/>
            <person name="Tapia R."/>
            <person name="Gilna P."/>
            <person name="Schmutz J."/>
            <person name="Larimer F."/>
            <person name="Land M."/>
            <person name="Hauser L."/>
            <person name="Kyrpides N."/>
            <person name="Lykidis A."/>
            <person name="Spiro S."/>
            <person name="Richardson D.J."/>
            <person name="Moir J.W.B."/>
            <person name="Ferguson S.J."/>
            <person name="van Spanning R.J.M."/>
            <person name="Richardson P."/>
        </authorList>
    </citation>
    <scope>NUCLEOTIDE SEQUENCE [LARGE SCALE GENOMIC DNA]</scope>
    <source>
        <strain evidence="2">Pd 1222</strain>
    </source>
</reference>
<dbReference type="Pfam" id="PF04343">
    <property type="entry name" value="DUF488"/>
    <property type="match status" value="1"/>
</dbReference>
<accession>A1B976</accession>
<dbReference type="GeneID" id="93453666"/>
<dbReference type="EnsemblBacteria" id="ABL72070">
    <property type="protein sequence ID" value="ABL72070"/>
    <property type="gene ID" value="Pden_4004"/>
</dbReference>
<dbReference type="PIRSF" id="PIRSF024492">
    <property type="entry name" value="UCP024492"/>
    <property type="match status" value="1"/>
</dbReference>
<dbReference type="HOGENOM" id="CLU_077467_0_1_5"/>
<proteinExistence type="predicted"/>
<protein>
    <recommendedName>
        <fullName evidence="3">DUF488 domain-containing protein</fullName>
    </recommendedName>
</protein>
<dbReference type="EMBL" id="CP000490">
    <property type="protein sequence ID" value="ABL72070.1"/>
    <property type="molecule type" value="Genomic_DNA"/>
</dbReference>
<evidence type="ECO:0008006" key="3">
    <source>
        <dbReference type="Google" id="ProtNLM"/>
    </source>
</evidence>
<dbReference type="RefSeq" id="WP_011750238.1">
    <property type="nucleotide sequence ID" value="NC_008687.1"/>
</dbReference>
<dbReference type="PANTHER" id="PTHR39337:SF1">
    <property type="entry name" value="BLR5642 PROTEIN"/>
    <property type="match status" value="1"/>
</dbReference>
<name>A1B976_PARDP</name>
<dbReference type="InterPro" id="IPR007438">
    <property type="entry name" value="DUF488"/>
</dbReference>
<dbReference type="PANTHER" id="PTHR39337">
    <property type="entry name" value="BLR5642 PROTEIN"/>
    <property type="match status" value="1"/>
</dbReference>
<organism evidence="1 2">
    <name type="scientific">Paracoccus denitrificans (strain Pd 1222)</name>
    <dbReference type="NCBI Taxonomy" id="318586"/>
    <lineage>
        <taxon>Bacteria</taxon>
        <taxon>Pseudomonadati</taxon>
        <taxon>Pseudomonadota</taxon>
        <taxon>Alphaproteobacteria</taxon>
        <taxon>Rhodobacterales</taxon>
        <taxon>Paracoccaceae</taxon>
        <taxon>Paracoccus</taxon>
    </lineage>
</organism>
<keyword evidence="2" id="KW-1185">Reference proteome</keyword>
<sequence length="182" mass="20262">MELPFFTIGHSNRSIATFAGLLHEAQVELVVDIRKIPMSRANPQFNKDVLPTVLSNLRIGYEHIAALGGLRGKAAASAPEVNGLWKNRSFRNYADYALTERFREGLGRLIEMGRERRSAIMCSEAVWWRCHRRIVADYLIANGHAVFHIMGPGRVEPARLTAGAVIRPDRTVVYPGLSGAEP</sequence>
<evidence type="ECO:0000313" key="2">
    <source>
        <dbReference type="Proteomes" id="UP000000361"/>
    </source>
</evidence>
<dbReference type="KEGG" id="pde:Pden_4004"/>
<dbReference type="AlphaFoldDB" id="A1B976"/>
<dbReference type="OrthoDB" id="9789109at2"/>
<dbReference type="eggNOG" id="COG5483">
    <property type="taxonomic scope" value="Bacteria"/>
</dbReference>
<dbReference type="InterPro" id="IPR014519">
    <property type="entry name" value="UCP024492"/>
</dbReference>